<proteinExistence type="predicted"/>
<dbReference type="CDD" id="cd00829">
    <property type="entry name" value="SCP-x_thiolase"/>
    <property type="match status" value="1"/>
</dbReference>
<evidence type="ECO:0000259" key="1">
    <source>
        <dbReference type="Pfam" id="PF22691"/>
    </source>
</evidence>
<gene>
    <name evidence="2" type="ORF">SAMN04488135_106108</name>
</gene>
<dbReference type="NCBIfam" id="NF006010">
    <property type="entry name" value="PRK08142.1"/>
    <property type="match status" value="1"/>
</dbReference>
<keyword evidence="3" id="KW-1185">Reference proteome</keyword>
<sequence>MATSHRNKACIIGAYEHPTRHAPHTTVARLHADVAMGAIQDAGIAKNDIDGYFCSGDAPGMGPTSLVEYLNLQTKYVDSTDVGGASYLNLVNHAVRAIQEGKCSVALVTLAGRPLSEGVATGLKPKVRSPNQPDYPWEQPYGMANVAGYAMCAMRHMHEYGTTQEQLAMIKVAASHHAHHNPNAKLRKILSVDDVLNSPVIADPLHRLDCCVITDGGGAVIVARPEIARSLNRPVVRIRGAGETVKHQSGGYIDLTYSGAAWSGAAAFEEAGVAPRDIQYASIYDSFTITVLMLLEDLGFCKKGEGGRYVQDGNLISGIGKLPFNTDGGGLCNNHPANRGGMTKIIEAVRQLRGEAHPAVQVPNCELALVQGIGGMLATRHGSSTLILERD</sequence>
<protein>
    <submittedName>
        <fullName evidence="2">Acetyl-CoA C-acetyltransferase</fullName>
    </submittedName>
</protein>
<keyword evidence="2" id="KW-0808">Transferase</keyword>
<dbReference type="OrthoDB" id="9790314at2"/>
<dbReference type="InterPro" id="IPR002155">
    <property type="entry name" value="Thiolase"/>
</dbReference>
<dbReference type="InterPro" id="IPR016039">
    <property type="entry name" value="Thiolase-like"/>
</dbReference>
<dbReference type="InterPro" id="IPR055140">
    <property type="entry name" value="Thiolase_C_2"/>
</dbReference>
<dbReference type="RefSeq" id="WP_073103565.1">
    <property type="nucleotide sequence ID" value="NZ_FQXE01000006.1"/>
</dbReference>
<dbReference type="Pfam" id="PF22691">
    <property type="entry name" value="Thiolase_C_1"/>
    <property type="match status" value="1"/>
</dbReference>
<dbReference type="PANTHER" id="PTHR42870">
    <property type="entry name" value="ACETYL-COA C-ACETYLTRANSFERASE"/>
    <property type="match status" value="1"/>
</dbReference>
<reference evidence="2 3" key="1">
    <citation type="submission" date="2016-11" db="EMBL/GenBank/DDBJ databases">
        <authorList>
            <person name="Jaros S."/>
            <person name="Januszkiewicz K."/>
            <person name="Wedrychowicz H."/>
        </authorList>
    </citation>
    <scope>NUCLEOTIDE SEQUENCE [LARGE SCALE GENOMIC DNA]</scope>
    <source>
        <strain evidence="2 3">CGMCC 1.10190</strain>
    </source>
</reference>
<dbReference type="Proteomes" id="UP000184226">
    <property type="component" value="Unassembled WGS sequence"/>
</dbReference>
<dbReference type="PANTHER" id="PTHR42870:SF1">
    <property type="entry name" value="NON-SPECIFIC LIPID-TRANSFER PROTEIN-LIKE 2"/>
    <property type="match status" value="1"/>
</dbReference>
<evidence type="ECO:0000313" key="2">
    <source>
        <dbReference type="EMBL" id="SHH94079.1"/>
    </source>
</evidence>
<evidence type="ECO:0000313" key="3">
    <source>
        <dbReference type="Proteomes" id="UP000184226"/>
    </source>
</evidence>
<dbReference type="Gene3D" id="3.40.47.10">
    <property type="match status" value="1"/>
</dbReference>
<dbReference type="SUPFAM" id="SSF53901">
    <property type="entry name" value="Thiolase-like"/>
    <property type="match status" value="1"/>
</dbReference>
<organism evidence="2 3">
    <name type="scientific">Pollutimonas bauzanensis</name>
    <dbReference type="NCBI Taxonomy" id="658167"/>
    <lineage>
        <taxon>Bacteria</taxon>
        <taxon>Pseudomonadati</taxon>
        <taxon>Pseudomonadota</taxon>
        <taxon>Betaproteobacteria</taxon>
        <taxon>Burkholderiales</taxon>
        <taxon>Alcaligenaceae</taxon>
        <taxon>Pollutimonas</taxon>
    </lineage>
</organism>
<accession>A0A1M5X2N5</accession>
<dbReference type="PIRSF" id="PIRSF000429">
    <property type="entry name" value="Ac-CoA_Ac_transf"/>
    <property type="match status" value="1"/>
</dbReference>
<feature type="domain" description="Thiolase C-terminal" evidence="1">
    <location>
        <begin position="243"/>
        <end position="389"/>
    </location>
</feature>
<dbReference type="GO" id="GO:0003988">
    <property type="term" value="F:acetyl-CoA C-acyltransferase activity"/>
    <property type="evidence" value="ECO:0007669"/>
    <property type="project" value="UniProtKB-ARBA"/>
</dbReference>
<name>A0A1M5X2N5_9BURK</name>
<dbReference type="AlphaFoldDB" id="A0A1M5X2N5"/>
<dbReference type="STRING" id="658167.SAMN04488135_106108"/>
<dbReference type="EMBL" id="FQXE01000006">
    <property type="protein sequence ID" value="SHH94079.1"/>
    <property type="molecule type" value="Genomic_DNA"/>
</dbReference>